<dbReference type="EMBL" id="FOYP01000001">
    <property type="protein sequence ID" value="SFR34931.1"/>
    <property type="molecule type" value="Genomic_DNA"/>
</dbReference>
<gene>
    <name evidence="2" type="ORF">SAMN04488005_0732</name>
</gene>
<protein>
    <recommendedName>
        <fullName evidence="4">TadE-like protein</fullName>
    </recommendedName>
</protein>
<keyword evidence="3" id="KW-1185">Reference proteome</keyword>
<sequence length="135" mass="14693">MLGKLRAKSDRFQDDDSGSATIESLLWIPMFVFVLVLITDVSFILFGKAQALRFIQDGNRALSVGALESVEETEEFILANMAGFSSTATVETSIVDGIIISTTLVMPAVDLMVIGTMPIFEDTLISVSANHFLEQ</sequence>
<organism evidence="2 3">
    <name type="scientific">Yoonia tamlensis</name>
    <dbReference type="NCBI Taxonomy" id="390270"/>
    <lineage>
        <taxon>Bacteria</taxon>
        <taxon>Pseudomonadati</taxon>
        <taxon>Pseudomonadota</taxon>
        <taxon>Alphaproteobacteria</taxon>
        <taxon>Rhodobacterales</taxon>
        <taxon>Paracoccaceae</taxon>
        <taxon>Yoonia</taxon>
    </lineage>
</organism>
<dbReference type="STRING" id="390270.SAMN04488005_0732"/>
<proteinExistence type="predicted"/>
<evidence type="ECO:0000313" key="3">
    <source>
        <dbReference type="Proteomes" id="UP000199478"/>
    </source>
</evidence>
<dbReference type="OrthoDB" id="7873328at2"/>
<keyword evidence="1" id="KW-0812">Transmembrane</keyword>
<evidence type="ECO:0008006" key="4">
    <source>
        <dbReference type="Google" id="ProtNLM"/>
    </source>
</evidence>
<evidence type="ECO:0000313" key="2">
    <source>
        <dbReference type="EMBL" id="SFR34931.1"/>
    </source>
</evidence>
<evidence type="ECO:0000256" key="1">
    <source>
        <dbReference type="SAM" id="Phobius"/>
    </source>
</evidence>
<name>A0A1I6FYF0_9RHOB</name>
<keyword evidence="1" id="KW-1133">Transmembrane helix</keyword>
<feature type="transmembrane region" description="Helical" evidence="1">
    <location>
        <begin position="25"/>
        <end position="46"/>
    </location>
</feature>
<accession>A0A1I6FYF0</accession>
<keyword evidence="1" id="KW-0472">Membrane</keyword>
<reference evidence="3" key="1">
    <citation type="submission" date="2016-10" db="EMBL/GenBank/DDBJ databases">
        <authorList>
            <person name="Varghese N."/>
            <person name="Submissions S."/>
        </authorList>
    </citation>
    <scope>NUCLEOTIDE SEQUENCE [LARGE SCALE GENOMIC DNA]</scope>
    <source>
        <strain evidence="3">DSM 26879</strain>
    </source>
</reference>
<dbReference type="Proteomes" id="UP000199478">
    <property type="component" value="Unassembled WGS sequence"/>
</dbReference>
<dbReference type="AlphaFoldDB" id="A0A1I6FYF0"/>
<dbReference type="RefSeq" id="WP_090196559.1">
    <property type="nucleotide sequence ID" value="NZ_FOYP01000001.1"/>
</dbReference>